<gene>
    <name evidence="5" type="ORF">SAMN06297382_0192</name>
</gene>
<evidence type="ECO:0000259" key="4">
    <source>
        <dbReference type="PROSITE" id="PS50987"/>
    </source>
</evidence>
<name>A0A239PK47_9PROT</name>
<dbReference type="SUPFAM" id="SSF46785">
    <property type="entry name" value="Winged helix' DNA-binding domain"/>
    <property type="match status" value="1"/>
</dbReference>
<dbReference type="PROSITE" id="PS50987">
    <property type="entry name" value="HTH_ARSR_2"/>
    <property type="match status" value="1"/>
</dbReference>
<feature type="domain" description="HTH arsR-type" evidence="4">
    <location>
        <begin position="1"/>
        <end position="95"/>
    </location>
</feature>
<dbReference type="PANTHER" id="PTHR43132">
    <property type="entry name" value="ARSENICAL RESISTANCE OPERON REPRESSOR ARSR-RELATED"/>
    <property type="match status" value="1"/>
</dbReference>
<organism evidence="5 6">
    <name type="scientific">Amphiplicatus metriothermophilus</name>
    <dbReference type="NCBI Taxonomy" id="1519374"/>
    <lineage>
        <taxon>Bacteria</taxon>
        <taxon>Pseudomonadati</taxon>
        <taxon>Pseudomonadota</taxon>
        <taxon>Alphaproteobacteria</taxon>
        <taxon>Parvularculales</taxon>
        <taxon>Parvularculaceae</taxon>
        <taxon>Amphiplicatus</taxon>
    </lineage>
</organism>
<evidence type="ECO:0000256" key="1">
    <source>
        <dbReference type="ARBA" id="ARBA00023015"/>
    </source>
</evidence>
<keyword evidence="6" id="KW-1185">Reference proteome</keyword>
<dbReference type="SMART" id="SM00418">
    <property type="entry name" value="HTH_ARSR"/>
    <property type="match status" value="1"/>
</dbReference>
<keyword evidence="3" id="KW-0804">Transcription</keyword>
<dbReference type="CDD" id="cd00090">
    <property type="entry name" value="HTH_ARSR"/>
    <property type="match status" value="1"/>
</dbReference>
<dbReference type="Gene3D" id="1.10.10.10">
    <property type="entry name" value="Winged helix-like DNA-binding domain superfamily/Winged helix DNA-binding domain"/>
    <property type="match status" value="1"/>
</dbReference>
<evidence type="ECO:0000313" key="6">
    <source>
        <dbReference type="Proteomes" id="UP000198346"/>
    </source>
</evidence>
<dbReference type="EMBL" id="FZQA01000001">
    <property type="protein sequence ID" value="SNT67699.1"/>
    <property type="molecule type" value="Genomic_DNA"/>
</dbReference>
<accession>A0A239PK47</accession>
<dbReference type="RefSeq" id="WP_089410720.1">
    <property type="nucleotide sequence ID" value="NZ_FZQA01000001.1"/>
</dbReference>
<dbReference type="GO" id="GO:0003700">
    <property type="term" value="F:DNA-binding transcription factor activity"/>
    <property type="evidence" value="ECO:0007669"/>
    <property type="project" value="InterPro"/>
</dbReference>
<dbReference type="OrthoDB" id="9804742at2"/>
<dbReference type="InterPro" id="IPR036390">
    <property type="entry name" value="WH_DNA-bd_sf"/>
</dbReference>
<keyword evidence="1" id="KW-0805">Transcription regulation</keyword>
<dbReference type="Proteomes" id="UP000198346">
    <property type="component" value="Unassembled WGS sequence"/>
</dbReference>
<dbReference type="PANTHER" id="PTHR43132:SF2">
    <property type="entry name" value="ARSENICAL RESISTANCE OPERON REPRESSOR ARSR-RELATED"/>
    <property type="match status" value="1"/>
</dbReference>
<evidence type="ECO:0000313" key="5">
    <source>
        <dbReference type="EMBL" id="SNT67699.1"/>
    </source>
</evidence>
<protein>
    <submittedName>
        <fullName evidence="5">Transcriptional regulator, ArsR family</fullName>
    </submittedName>
</protein>
<reference evidence="5 6" key="1">
    <citation type="submission" date="2017-07" db="EMBL/GenBank/DDBJ databases">
        <authorList>
            <person name="Sun Z.S."/>
            <person name="Albrecht U."/>
            <person name="Echele G."/>
            <person name="Lee C.C."/>
        </authorList>
    </citation>
    <scope>NUCLEOTIDE SEQUENCE [LARGE SCALE GENOMIC DNA]</scope>
    <source>
        <strain evidence="5 6">CGMCC 1.12710</strain>
    </source>
</reference>
<sequence>MEFDSAISAFSALSQETRLQALRLLVKKGPGGLSAGALAEALGVSAPTMSFHLKELANAGLVLSRKTGRSVIYAADYAGVRALVDFLLADCCQGDPRLCGPYVIKEKQETAV</sequence>
<dbReference type="InterPro" id="IPR051011">
    <property type="entry name" value="Metal_resp_trans_reg"/>
</dbReference>
<proteinExistence type="predicted"/>
<evidence type="ECO:0000256" key="2">
    <source>
        <dbReference type="ARBA" id="ARBA00023125"/>
    </source>
</evidence>
<keyword evidence="2" id="KW-0238">DNA-binding</keyword>
<dbReference type="AlphaFoldDB" id="A0A239PK47"/>
<dbReference type="NCBIfam" id="NF033788">
    <property type="entry name" value="HTH_metalloreg"/>
    <property type="match status" value="1"/>
</dbReference>
<dbReference type="Pfam" id="PF12840">
    <property type="entry name" value="HTH_20"/>
    <property type="match status" value="1"/>
</dbReference>
<dbReference type="PRINTS" id="PR00778">
    <property type="entry name" value="HTHARSR"/>
</dbReference>
<dbReference type="InterPro" id="IPR011991">
    <property type="entry name" value="ArsR-like_HTH"/>
</dbReference>
<dbReference type="InterPro" id="IPR036388">
    <property type="entry name" value="WH-like_DNA-bd_sf"/>
</dbReference>
<dbReference type="GO" id="GO:0003677">
    <property type="term" value="F:DNA binding"/>
    <property type="evidence" value="ECO:0007669"/>
    <property type="project" value="UniProtKB-KW"/>
</dbReference>
<evidence type="ECO:0000256" key="3">
    <source>
        <dbReference type="ARBA" id="ARBA00023163"/>
    </source>
</evidence>
<dbReference type="InterPro" id="IPR001845">
    <property type="entry name" value="HTH_ArsR_DNA-bd_dom"/>
</dbReference>